<proteinExistence type="predicted"/>
<organism evidence="4">
    <name type="scientific">Anisakis simplex</name>
    <name type="common">Herring worm</name>
    <dbReference type="NCBI Taxonomy" id="6269"/>
    <lineage>
        <taxon>Eukaryota</taxon>
        <taxon>Metazoa</taxon>
        <taxon>Ecdysozoa</taxon>
        <taxon>Nematoda</taxon>
        <taxon>Chromadorea</taxon>
        <taxon>Rhabditida</taxon>
        <taxon>Spirurina</taxon>
        <taxon>Ascaridomorpha</taxon>
        <taxon>Ascaridoidea</taxon>
        <taxon>Anisakidae</taxon>
        <taxon>Anisakis</taxon>
        <taxon>Anisakis simplex complex</taxon>
    </lineage>
</organism>
<evidence type="ECO:0000313" key="2">
    <source>
        <dbReference type="EMBL" id="VDK18211.1"/>
    </source>
</evidence>
<dbReference type="EMBL" id="UYRR01000781">
    <property type="protein sequence ID" value="VDK18211.1"/>
    <property type="molecule type" value="Genomic_DNA"/>
</dbReference>
<dbReference type="InterPro" id="IPR052434">
    <property type="entry name" value="Tectonic-like_complex_comp"/>
</dbReference>
<dbReference type="GO" id="GO:1904491">
    <property type="term" value="P:protein localization to ciliary transition zone"/>
    <property type="evidence" value="ECO:0007669"/>
    <property type="project" value="TreeGrafter"/>
</dbReference>
<evidence type="ECO:0000259" key="1">
    <source>
        <dbReference type="Pfam" id="PF24656"/>
    </source>
</evidence>
<dbReference type="WBParaSite" id="ASIM_0000100901-mRNA-1">
    <property type="protein sequence ID" value="ASIM_0000100901-mRNA-1"/>
    <property type="gene ID" value="ASIM_0000100901"/>
</dbReference>
<evidence type="ECO:0000313" key="3">
    <source>
        <dbReference type="Proteomes" id="UP000267096"/>
    </source>
</evidence>
<accession>A0A0M3J0H1</accession>
<dbReference type="PANTHER" id="PTHR20837">
    <property type="entry name" value="CENTROSOMAL PROTEIN-RELATED"/>
    <property type="match status" value="1"/>
</dbReference>
<dbReference type="Pfam" id="PF24656">
    <property type="entry name" value="CEPT76_peptidase"/>
    <property type="match status" value="1"/>
</dbReference>
<dbReference type="OrthoDB" id="2162143at2759"/>
<gene>
    <name evidence="2" type="ORF">ASIM_LOCUS904</name>
</gene>
<dbReference type="PANTHER" id="PTHR20837:SF0">
    <property type="entry name" value="COILED-COIL AND C2 DOMAIN-CONTAINING PROTEIN 2A"/>
    <property type="match status" value="1"/>
</dbReference>
<dbReference type="InterPro" id="IPR056290">
    <property type="entry name" value="CEPT76/DRC7_peptidase-like_dom"/>
</dbReference>
<evidence type="ECO:0000313" key="4">
    <source>
        <dbReference type="WBParaSite" id="ASIM_0000100901-mRNA-1"/>
    </source>
</evidence>
<keyword evidence="3" id="KW-1185">Reference proteome</keyword>
<dbReference type="GO" id="GO:1905515">
    <property type="term" value="P:non-motile cilium assembly"/>
    <property type="evidence" value="ECO:0007669"/>
    <property type="project" value="TreeGrafter"/>
</dbReference>
<dbReference type="AlphaFoldDB" id="A0A0M3J0H1"/>
<protein>
    <submittedName>
        <fullName evidence="4">Rab3 GTPase-activating protein catalytic subunit</fullName>
    </submittedName>
</protein>
<feature type="domain" description="CEP76/DRC7 peptidase-like" evidence="1">
    <location>
        <begin position="63"/>
        <end position="180"/>
    </location>
</feature>
<name>A0A0M3J0H1_ANISI</name>
<reference evidence="2 3" key="2">
    <citation type="submission" date="2018-11" db="EMBL/GenBank/DDBJ databases">
        <authorList>
            <consortium name="Pathogen Informatics"/>
        </authorList>
    </citation>
    <scope>NUCLEOTIDE SEQUENCE [LARGE SCALE GENOMIC DNA]</scope>
</reference>
<dbReference type="Proteomes" id="UP000267096">
    <property type="component" value="Unassembled WGS sequence"/>
</dbReference>
<dbReference type="GO" id="GO:0035869">
    <property type="term" value="C:ciliary transition zone"/>
    <property type="evidence" value="ECO:0007669"/>
    <property type="project" value="TreeGrafter"/>
</dbReference>
<reference evidence="4" key="1">
    <citation type="submission" date="2017-02" db="UniProtKB">
        <authorList>
            <consortium name="WormBaseParasite"/>
        </authorList>
    </citation>
    <scope>IDENTIFICATION</scope>
</reference>
<sequence length="340" mass="38419">MLVEEEYLLADVINEPKYRFIRAIKPPSHVESQSLERTVEVACRIVSYIPFLSDPVMFPGVCDLWTSAEQFLSIGCGGEEEHAILLCCWLLYFNISAYVLLGLALPEGSNAAYVLAFVNDKTMLLNPSDGNCYSSDDALCPILCVGTAISNQNIYANIQSHQHPSQMSFDFKKSNYWKRLFDKDRDNLESIQPESIRYSEIDDDTITQLRSNLERKLKLRFDETRPYGIPQWNLLASRILREILVEFDSVAISSSSLNSNSPNVDTRLVQLKTSYKVNAVAFRGRYTSFDQLLECLMSTNMHINSEKSVQFALAVHIQPFMNNIVSCSLAVAALVPLINT</sequence>